<comment type="subcellular location">
    <subcellularLocation>
        <location evidence="8">Cytoplasm</location>
    </subcellularLocation>
</comment>
<dbReference type="HAMAP" id="MF_00387">
    <property type="entry name" value="LpxA"/>
    <property type="match status" value="1"/>
</dbReference>
<feature type="domain" description="UDP N-acetylglucosamine O-acyltransferase C-terminal" evidence="10">
    <location>
        <begin position="182"/>
        <end position="263"/>
    </location>
</feature>
<dbReference type="OrthoDB" id="9807278at2"/>
<dbReference type="KEGG" id="gvi:glr1867"/>
<evidence type="ECO:0000256" key="8">
    <source>
        <dbReference type="HAMAP-Rule" id="MF_00387"/>
    </source>
</evidence>
<dbReference type="SUPFAM" id="SSF51161">
    <property type="entry name" value="Trimeric LpxA-like enzymes"/>
    <property type="match status" value="1"/>
</dbReference>
<dbReference type="EnsemblBacteria" id="BAC89808">
    <property type="protein sequence ID" value="BAC89808"/>
    <property type="gene ID" value="BAC89808"/>
</dbReference>
<dbReference type="InParanoid" id="Q7NJG5"/>
<keyword evidence="7 8" id="KW-0012">Acyltransferase</keyword>
<dbReference type="PATRIC" id="fig|251221.4.peg.1900"/>
<sequence length="285" mass="30594">MNPPALTTPLIHPSAVIHPRAVLHESVQVGPFAVVGEHVRIGAGTVVGPHAVIDGWTEIGCDNVIYNGASIGTPPQDLKYRNEPSRVRIGDNNDIREFVTVNRGTDKGSETVVGDKNLLMAYVHVGHNCAIGDNVVITNAVMLAGHVHIESQARIGGLVGVHQFVHIGRLAYIGGMARVDRDVPPFTLVEGHPGRTRGLNWVGLERAGISDAAGADRESYRLLRQAYKLLYRSATPLEKALVELQALAGNPYIDHLHTFLSRSVGDPARRGPTPAARKRPGGDDA</sequence>
<dbReference type="InterPro" id="IPR011004">
    <property type="entry name" value="Trimer_LpxA-like_sf"/>
</dbReference>
<comment type="function">
    <text evidence="8">Involved in the biosynthesis of lipid A, a phosphorylated glycolipid that anchors the lipopolysaccharide to the outer membrane of the cell.</text>
</comment>
<evidence type="ECO:0000256" key="6">
    <source>
        <dbReference type="ARBA" id="ARBA00023098"/>
    </source>
</evidence>
<dbReference type="GO" id="GO:0016020">
    <property type="term" value="C:membrane"/>
    <property type="evidence" value="ECO:0007669"/>
    <property type="project" value="GOC"/>
</dbReference>
<dbReference type="Pfam" id="PF13720">
    <property type="entry name" value="Acetyltransf_11"/>
    <property type="match status" value="1"/>
</dbReference>
<dbReference type="HOGENOM" id="CLU_061249_0_0_3"/>
<reference evidence="11 12" key="1">
    <citation type="journal article" date="2003" name="DNA Res.">
        <title>Complete genome structure of Gloeobacter violaceus PCC 7421, a cyanobacterium that lacks thylakoids.</title>
        <authorList>
            <person name="Nakamura Y."/>
            <person name="Kaneko T."/>
            <person name="Sato S."/>
            <person name="Mimuro M."/>
            <person name="Miyashita H."/>
            <person name="Tsuchiya T."/>
            <person name="Sasamoto S."/>
            <person name="Watanabe A."/>
            <person name="Kawashima K."/>
            <person name="Kishida Y."/>
            <person name="Kiyokawa C."/>
            <person name="Kohara M."/>
            <person name="Matsumoto M."/>
            <person name="Matsuno A."/>
            <person name="Nakazaki N."/>
            <person name="Shimpo S."/>
            <person name="Takeuchi C."/>
            <person name="Yamada M."/>
            <person name="Tabata S."/>
        </authorList>
    </citation>
    <scope>NUCLEOTIDE SEQUENCE [LARGE SCALE GENOMIC DNA]</scope>
    <source>
        <strain evidence="12">ATCC 29082 / PCC 7421</strain>
    </source>
</reference>
<keyword evidence="3 8" id="KW-0441">Lipid A biosynthesis</keyword>
<dbReference type="InterPro" id="IPR001451">
    <property type="entry name" value="Hexapep"/>
</dbReference>
<evidence type="ECO:0000256" key="4">
    <source>
        <dbReference type="ARBA" id="ARBA00022679"/>
    </source>
</evidence>
<comment type="pathway">
    <text evidence="8">Glycolipid biosynthesis; lipid IV(A) biosynthesis; lipid IV(A) from (3R)-3-hydroxytetradecanoyl-[acyl-carrier-protein] and UDP-N-acetyl-alpha-D-glucosamine: step 1/6.</text>
</comment>
<evidence type="ECO:0000256" key="1">
    <source>
        <dbReference type="ARBA" id="ARBA00022490"/>
    </source>
</evidence>
<dbReference type="GO" id="GO:0009103">
    <property type="term" value="P:lipopolysaccharide biosynthetic process"/>
    <property type="evidence" value="ECO:0000318"/>
    <property type="project" value="GO_Central"/>
</dbReference>
<organism evidence="11 12">
    <name type="scientific">Gloeobacter violaceus (strain ATCC 29082 / PCC 7421)</name>
    <dbReference type="NCBI Taxonomy" id="251221"/>
    <lineage>
        <taxon>Bacteria</taxon>
        <taxon>Bacillati</taxon>
        <taxon>Cyanobacteriota</taxon>
        <taxon>Cyanophyceae</taxon>
        <taxon>Gloeobacterales</taxon>
        <taxon>Gloeobacteraceae</taxon>
        <taxon>Gloeobacter</taxon>
    </lineage>
</organism>
<gene>
    <name evidence="8" type="primary">lpxA</name>
    <name evidence="11" type="ordered locus">glr1867</name>
</gene>
<proteinExistence type="inferred from homology"/>
<dbReference type="CDD" id="cd03351">
    <property type="entry name" value="LbH_UDP-GlcNAc_AT"/>
    <property type="match status" value="1"/>
</dbReference>
<dbReference type="PANTHER" id="PTHR43480:SF1">
    <property type="entry name" value="ACYL-[ACYL-CARRIER-PROTEIN]--UDP-N-ACETYLGLUCOSAMINE O-ACYLTRANSFERASE, MITOCHONDRIAL-RELATED"/>
    <property type="match status" value="1"/>
</dbReference>
<reference evidence="11 12" key="2">
    <citation type="journal article" date="2003" name="DNA Res.">
        <title>Complete genome structure of Gloeobacter violaceus PCC 7421, a cyanobacterium that lacks thylakoids (supplement).</title>
        <authorList>
            <person name="Nakamura Y."/>
            <person name="Kaneko T."/>
            <person name="Sato S."/>
            <person name="Mimuro M."/>
            <person name="Miyashita H."/>
            <person name="Tsuchiya T."/>
            <person name="Sasamoto S."/>
            <person name="Watanabe A."/>
            <person name="Kawashima K."/>
            <person name="Kishida Y."/>
            <person name="Kiyokawa C."/>
            <person name="Kohara M."/>
            <person name="Matsumoto M."/>
            <person name="Matsuno A."/>
            <person name="Nakazaki N."/>
            <person name="Shimpo S."/>
            <person name="Takeuchi C."/>
            <person name="Yamada M."/>
            <person name="Tabata S."/>
        </authorList>
    </citation>
    <scope>NUCLEOTIDE SEQUENCE [LARGE SCALE GENOMIC DNA]</scope>
    <source>
        <strain evidence="12">ATCC 29082 / PCC 7421</strain>
    </source>
</reference>
<dbReference type="eggNOG" id="COG1043">
    <property type="taxonomic scope" value="Bacteria"/>
</dbReference>
<accession>Q7NJG5</accession>
<dbReference type="STRING" id="251221.gene:10759359"/>
<protein>
    <recommendedName>
        <fullName evidence="8">Acyl-[acyl-carrier-protein]--UDP-N-acetylglucosamine O-acyltransferase</fullName>
        <shortName evidence="8">UDP-N-acetylglucosamine acyltransferase</shortName>
        <ecNumber evidence="8">2.3.1.129</ecNumber>
    </recommendedName>
</protein>
<comment type="similarity">
    <text evidence="8">Belongs to the transferase hexapeptide repeat family. LpxA subfamily.</text>
</comment>
<keyword evidence="4 8" id="KW-0808">Transferase</keyword>
<dbReference type="RefSeq" id="WP_011141865.1">
    <property type="nucleotide sequence ID" value="NC_005125.1"/>
</dbReference>
<dbReference type="GO" id="GO:0009245">
    <property type="term" value="P:lipid A biosynthetic process"/>
    <property type="evidence" value="ECO:0007669"/>
    <property type="project" value="UniProtKB-UniRule"/>
</dbReference>
<evidence type="ECO:0000256" key="5">
    <source>
        <dbReference type="ARBA" id="ARBA00022737"/>
    </source>
</evidence>
<dbReference type="EMBL" id="BA000045">
    <property type="protein sequence ID" value="BAC89808.1"/>
    <property type="molecule type" value="Genomic_DNA"/>
</dbReference>
<keyword evidence="12" id="KW-1185">Reference proteome</keyword>
<keyword evidence="6 8" id="KW-0443">Lipid metabolism</keyword>
<dbReference type="Pfam" id="PF00132">
    <property type="entry name" value="Hexapep"/>
    <property type="match status" value="2"/>
</dbReference>
<dbReference type="InterPro" id="IPR010137">
    <property type="entry name" value="Lipid_A_LpxA"/>
</dbReference>
<dbReference type="Gene3D" id="1.20.1180.10">
    <property type="entry name" value="Udp N-acetylglucosamine O-acyltransferase, C-terminal domain"/>
    <property type="match status" value="1"/>
</dbReference>
<dbReference type="InterPro" id="IPR029098">
    <property type="entry name" value="Acetyltransf_C"/>
</dbReference>
<evidence type="ECO:0000256" key="3">
    <source>
        <dbReference type="ARBA" id="ARBA00022556"/>
    </source>
</evidence>
<dbReference type="GO" id="GO:0031470">
    <property type="term" value="C:carboxysome"/>
    <property type="evidence" value="ECO:0007669"/>
    <property type="project" value="UniProtKB-ARBA"/>
</dbReference>
<dbReference type="GO" id="GO:0005829">
    <property type="term" value="C:cytosol"/>
    <property type="evidence" value="ECO:0000318"/>
    <property type="project" value="GO_Central"/>
</dbReference>
<comment type="catalytic activity">
    <reaction evidence="8">
        <text>a (3R)-hydroxyacyl-[ACP] + UDP-N-acetyl-alpha-D-glucosamine = a UDP-3-O-[(3R)-3-hydroxyacyl]-N-acetyl-alpha-D-glucosamine + holo-[ACP]</text>
        <dbReference type="Rhea" id="RHEA:67812"/>
        <dbReference type="Rhea" id="RHEA-COMP:9685"/>
        <dbReference type="Rhea" id="RHEA-COMP:9945"/>
        <dbReference type="ChEBI" id="CHEBI:57705"/>
        <dbReference type="ChEBI" id="CHEBI:64479"/>
        <dbReference type="ChEBI" id="CHEBI:78827"/>
        <dbReference type="ChEBI" id="CHEBI:173225"/>
        <dbReference type="EC" id="2.3.1.129"/>
    </reaction>
</comment>
<evidence type="ECO:0000256" key="7">
    <source>
        <dbReference type="ARBA" id="ARBA00023315"/>
    </source>
</evidence>
<evidence type="ECO:0000313" key="11">
    <source>
        <dbReference type="EMBL" id="BAC89808.1"/>
    </source>
</evidence>
<keyword evidence="2 8" id="KW-0444">Lipid biosynthesis</keyword>
<dbReference type="InterPro" id="IPR037157">
    <property type="entry name" value="Acetyltransf_C_sf"/>
</dbReference>
<keyword evidence="5 8" id="KW-0677">Repeat</keyword>
<evidence type="ECO:0000313" key="12">
    <source>
        <dbReference type="Proteomes" id="UP000000557"/>
    </source>
</evidence>
<dbReference type="GO" id="GO:0043886">
    <property type="term" value="F:structural constituent of carboxysome shell"/>
    <property type="evidence" value="ECO:0007669"/>
    <property type="project" value="UniProtKB-ARBA"/>
</dbReference>
<dbReference type="UniPathway" id="UPA00359">
    <property type="reaction ID" value="UER00477"/>
</dbReference>
<dbReference type="EC" id="2.3.1.129" evidence="8"/>
<evidence type="ECO:0000256" key="9">
    <source>
        <dbReference type="SAM" id="MobiDB-lite"/>
    </source>
</evidence>
<dbReference type="PANTHER" id="PTHR43480">
    <property type="entry name" value="ACYL-[ACYL-CARRIER-PROTEIN]--UDP-N-ACETYLGLUCOSAMINE O-ACYLTRANSFERASE"/>
    <property type="match status" value="1"/>
</dbReference>
<dbReference type="NCBIfam" id="NF003657">
    <property type="entry name" value="PRK05289.1"/>
    <property type="match status" value="1"/>
</dbReference>
<dbReference type="PROSITE" id="PS00101">
    <property type="entry name" value="HEXAPEP_TRANSFERASES"/>
    <property type="match status" value="1"/>
</dbReference>
<evidence type="ECO:0000259" key="10">
    <source>
        <dbReference type="Pfam" id="PF13720"/>
    </source>
</evidence>
<dbReference type="Gene3D" id="2.160.10.10">
    <property type="entry name" value="Hexapeptide repeat proteins"/>
    <property type="match status" value="1"/>
</dbReference>
<feature type="region of interest" description="Disordered" evidence="9">
    <location>
        <begin position="263"/>
        <end position="285"/>
    </location>
</feature>
<comment type="subunit">
    <text evidence="8">Homotrimer.</text>
</comment>
<keyword evidence="1 8" id="KW-0963">Cytoplasm</keyword>
<dbReference type="GO" id="GO:0008780">
    <property type="term" value="F:acyl-[acyl-carrier-protein]-UDP-N-acetylglucosamine O-acyltransferase activity"/>
    <property type="evidence" value="ECO:0000318"/>
    <property type="project" value="GO_Central"/>
</dbReference>
<dbReference type="PhylomeDB" id="Q7NJG5"/>
<evidence type="ECO:0000256" key="2">
    <source>
        <dbReference type="ARBA" id="ARBA00022516"/>
    </source>
</evidence>
<dbReference type="Proteomes" id="UP000000557">
    <property type="component" value="Chromosome"/>
</dbReference>
<dbReference type="InterPro" id="IPR018357">
    <property type="entry name" value="Hexapep_transf_CS"/>
</dbReference>
<dbReference type="PIRSF" id="PIRSF000456">
    <property type="entry name" value="UDP-GlcNAc_acltr"/>
    <property type="match status" value="1"/>
</dbReference>
<name>Q7NJG5_GLOVI</name>
<dbReference type="NCBIfam" id="TIGR01852">
    <property type="entry name" value="lipid_A_lpxA"/>
    <property type="match status" value="1"/>
</dbReference>
<dbReference type="AlphaFoldDB" id="Q7NJG5"/>